<accession>A0A1W2TMI2</accession>
<dbReference type="Gene3D" id="3.30.160.60">
    <property type="entry name" value="Classic Zinc Finger"/>
    <property type="match status" value="1"/>
</dbReference>
<dbReference type="PROSITE" id="PS50157">
    <property type="entry name" value="ZINC_FINGER_C2H2_2"/>
    <property type="match status" value="1"/>
</dbReference>
<organism evidence="4">
    <name type="scientific">Rosellinia necatrix</name>
    <name type="common">White root-rot fungus</name>
    <dbReference type="NCBI Taxonomy" id="77044"/>
    <lineage>
        <taxon>Eukaryota</taxon>
        <taxon>Fungi</taxon>
        <taxon>Dikarya</taxon>
        <taxon>Ascomycota</taxon>
        <taxon>Pezizomycotina</taxon>
        <taxon>Sordariomycetes</taxon>
        <taxon>Xylariomycetidae</taxon>
        <taxon>Xylariales</taxon>
        <taxon>Xylariaceae</taxon>
        <taxon>Rosellinia</taxon>
    </lineage>
</organism>
<keyword evidence="1" id="KW-0479">Metal-binding</keyword>
<protein>
    <recommendedName>
        <fullName evidence="3">C2H2-type domain-containing protein</fullName>
    </recommendedName>
</protein>
<dbReference type="InterPro" id="IPR013087">
    <property type="entry name" value="Znf_C2H2_type"/>
</dbReference>
<dbReference type="STRING" id="77044.A0A1W2TMI2"/>
<evidence type="ECO:0000259" key="3">
    <source>
        <dbReference type="PROSITE" id="PS50157"/>
    </source>
</evidence>
<sequence>MKRPGRKRGFSAVEYSNEEESYQRAKVQKREEIPQRSLETNLVQKNVNIPPQTQDNILTSPDIPTRIPTSRMFACPFSKKAGRRSLAAKDWKSCLGPGPGWTIHRLKEHLQRKHTSANYKCSRCLTEFKDSPNLHRHQRSTTPCPIRTSNESGIDRIDAQQVIRLKKKLRGISDEEKWNEMYRIIFQLDLTADLPSPYYESITPAPNMKPNLLCGEDLLSQFQSYLQDCLQDDHQNSSTILACIDLAHKFRGKVEAFSQPLCEAPSLVFDQSTPSTTSYTYQADVSTNLSIPDGNIPDASDLLGLSISDDTFWGPVQ</sequence>
<reference evidence="4" key="1">
    <citation type="submission" date="2016-03" db="EMBL/GenBank/DDBJ databases">
        <title>Draft genome sequence of Rosellinia necatrix.</title>
        <authorList>
            <person name="Kanematsu S."/>
        </authorList>
    </citation>
    <scope>NUCLEOTIDE SEQUENCE [LARGE SCALE GENOMIC DNA]</scope>
    <source>
        <strain evidence="4">W97</strain>
    </source>
</reference>
<keyword evidence="5" id="KW-1185">Reference proteome</keyword>
<feature type="domain" description="C2H2-type" evidence="3">
    <location>
        <begin position="119"/>
        <end position="152"/>
    </location>
</feature>
<keyword evidence="1" id="KW-0863">Zinc-finger</keyword>
<dbReference type="AlphaFoldDB" id="A0A1W2TMI2"/>
<feature type="region of interest" description="Disordered" evidence="2">
    <location>
        <begin position="1"/>
        <end position="33"/>
    </location>
</feature>
<gene>
    <name evidence="4" type="ORF">SAMD00023353_3800710</name>
</gene>
<name>A0A1W2TMI2_ROSNE</name>
<keyword evidence="1" id="KW-0862">Zinc</keyword>
<dbReference type="PANTHER" id="PTHR38166:SF1">
    <property type="entry name" value="C2H2-TYPE DOMAIN-CONTAINING PROTEIN"/>
    <property type="match status" value="1"/>
</dbReference>
<dbReference type="OrthoDB" id="1046782at2759"/>
<dbReference type="GO" id="GO:0008270">
    <property type="term" value="F:zinc ion binding"/>
    <property type="evidence" value="ECO:0007669"/>
    <property type="project" value="UniProtKB-KW"/>
</dbReference>
<evidence type="ECO:0000313" key="5">
    <source>
        <dbReference type="Proteomes" id="UP000054516"/>
    </source>
</evidence>
<evidence type="ECO:0000256" key="1">
    <source>
        <dbReference type="PROSITE-ProRule" id="PRU00042"/>
    </source>
</evidence>
<dbReference type="PANTHER" id="PTHR38166">
    <property type="entry name" value="C2H2-TYPE DOMAIN-CONTAINING PROTEIN-RELATED"/>
    <property type="match status" value="1"/>
</dbReference>
<evidence type="ECO:0000313" key="4">
    <source>
        <dbReference type="EMBL" id="GAP89551.2"/>
    </source>
</evidence>
<evidence type="ECO:0000256" key="2">
    <source>
        <dbReference type="SAM" id="MobiDB-lite"/>
    </source>
</evidence>
<dbReference type="EMBL" id="DF977483">
    <property type="protein sequence ID" value="GAP89551.2"/>
    <property type="molecule type" value="Genomic_DNA"/>
</dbReference>
<dbReference type="Proteomes" id="UP000054516">
    <property type="component" value="Unassembled WGS sequence"/>
</dbReference>
<proteinExistence type="predicted"/>